<accession>A0A545TSD6</accession>
<dbReference type="PANTHER" id="PTHR21180">
    <property type="entry name" value="ENDONUCLEASE/EXONUCLEASE/PHOSPHATASE FAMILY DOMAIN-CONTAINING PROTEIN 1"/>
    <property type="match status" value="1"/>
</dbReference>
<dbReference type="InterPro" id="IPR010994">
    <property type="entry name" value="RuvA_2-like"/>
</dbReference>
<comment type="caution">
    <text evidence="2">The sequence shown here is derived from an EMBL/GenBank/DDBJ whole genome shotgun (WGS) entry which is preliminary data.</text>
</comment>
<keyword evidence="3" id="KW-1185">Reference proteome</keyword>
<dbReference type="InterPro" id="IPR051675">
    <property type="entry name" value="Endo/Exo/Phosphatase_dom_1"/>
</dbReference>
<dbReference type="RefSeq" id="WP_142904237.1">
    <property type="nucleotide sequence ID" value="NZ_ML660092.1"/>
</dbReference>
<dbReference type="OrthoDB" id="7510573at2"/>
<organism evidence="2 3">
    <name type="scientific">Exilibacterium tricleocarpae</name>
    <dbReference type="NCBI Taxonomy" id="2591008"/>
    <lineage>
        <taxon>Bacteria</taxon>
        <taxon>Pseudomonadati</taxon>
        <taxon>Pseudomonadota</taxon>
        <taxon>Gammaproteobacteria</taxon>
        <taxon>Cellvibrionales</taxon>
        <taxon>Cellvibrionaceae</taxon>
        <taxon>Exilibacterium</taxon>
    </lineage>
</organism>
<dbReference type="EMBL" id="VHSG01000010">
    <property type="protein sequence ID" value="TQV80138.1"/>
    <property type="molecule type" value="Genomic_DNA"/>
</dbReference>
<dbReference type="AlphaFoldDB" id="A0A545TSD6"/>
<gene>
    <name evidence="2" type="ORF">FKG94_10750</name>
</gene>
<evidence type="ECO:0000313" key="2">
    <source>
        <dbReference type="EMBL" id="TQV80138.1"/>
    </source>
</evidence>
<reference evidence="2 3" key="1">
    <citation type="submission" date="2019-06" db="EMBL/GenBank/DDBJ databases">
        <title>Whole genome sequence for Cellvibrionaceae sp. R142.</title>
        <authorList>
            <person name="Wang G."/>
        </authorList>
    </citation>
    <scope>NUCLEOTIDE SEQUENCE [LARGE SCALE GENOMIC DNA]</scope>
    <source>
        <strain evidence="2 3">R142</strain>
    </source>
</reference>
<name>A0A545TSD6_9GAMM</name>
<feature type="compositionally biased region" description="Low complexity" evidence="1">
    <location>
        <begin position="43"/>
        <end position="60"/>
    </location>
</feature>
<dbReference type="GO" id="GO:0015628">
    <property type="term" value="P:protein secretion by the type II secretion system"/>
    <property type="evidence" value="ECO:0007669"/>
    <property type="project" value="TreeGrafter"/>
</dbReference>
<dbReference type="SUPFAM" id="SSF47781">
    <property type="entry name" value="RuvA domain 2-like"/>
    <property type="match status" value="1"/>
</dbReference>
<evidence type="ECO:0000256" key="1">
    <source>
        <dbReference type="SAM" id="MobiDB-lite"/>
    </source>
</evidence>
<sequence length="123" mass="13493">MTWITLILLIVIAWLVSRFVFVVDAYRRDLADLRAQLRDCQRPANPAATTPASATDTVTPNVSTAPVKLNSASKNQLQRLPKVGAVTAQRIIDARPFNDVDDLAEVKGIHGDLFTTLKPLVTL</sequence>
<dbReference type="Proteomes" id="UP000319732">
    <property type="component" value="Unassembled WGS sequence"/>
</dbReference>
<feature type="region of interest" description="Disordered" evidence="1">
    <location>
        <begin position="42"/>
        <end position="61"/>
    </location>
</feature>
<dbReference type="Gene3D" id="1.10.150.320">
    <property type="entry name" value="Photosystem II 12 kDa extrinsic protein"/>
    <property type="match status" value="1"/>
</dbReference>
<dbReference type="Pfam" id="PF12836">
    <property type="entry name" value="HHH_3"/>
    <property type="match status" value="1"/>
</dbReference>
<protein>
    <recommendedName>
        <fullName evidence="4">Helix-hairpin-helix domain-containing protein</fullName>
    </recommendedName>
</protein>
<evidence type="ECO:0000313" key="3">
    <source>
        <dbReference type="Proteomes" id="UP000319732"/>
    </source>
</evidence>
<dbReference type="PANTHER" id="PTHR21180:SF32">
    <property type="entry name" value="ENDONUCLEASE_EXONUCLEASE_PHOSPHATASE FAMILY DOMAIN-CONTAINING PROTEIN 1"/>
    <property type="match status" value="1"/>
</dbReference>
<proteinExistence type="predicted"/>
<dbReference type="GO" id="GO:0015627">
    <property type="term" value="C:type II protein secretion system complex"/>
    <property type="evidence" value="ECO:0007669"/>
    <property type="project" value="TreeGrafter"/>
</dbReference>
<evidence type="ECO:0008006" key="4">
    <source>
        <dbReference type="Google" id="ProtNLM"/>
    </source>
</evidence>